<evidence type="ECO:0000313" key="5">
    <source>
        <dbReference type="Proteomes" id="UP000745577"/>
    </source>
</evidence>
<evidence type="ECO:0000259" key="3">
    <source>
        <dbReference type="PROSITE" id="PS50110"/>
    </source>
</evidence>
<dbReference type="EMBL" id="JAGQLL010000025">
    <property type="protein sequence ID" value="MCA9380067.1"/>
    <property type="molecule type" value="Genomic_DNA"/>
</dbReference>
<dbReference type="PANTHER" id="PTHR44591:SF3">
    <property type="entry name" value="RESPONSE REGULATORY DOMAIN-CONTAINING PROTEIN"/>
    <property type="match status" value="1"/>
</dbReference>
<dbReference type="PROSITE" id="PS50110">
    <property type="entry name" value="RESPONSE_REGULATORY"/>
    <property type="match status" value="1"/>
</dbReference>
<organism evidence="4 5">
    <name type="scientific">Candidatus Dojkabacteria bacterium</name>
    <dbReference type="NCBI Taxonomy" id="2099670"/>
    <lineage>
        <taxon>Bacteria</taxon>
        <taxon>Candidatus Dojkabacteria</taxon>
    </lineage>
</organism>
<evidence type="ECO:0000256" key="2">
    <source>
        <dbReference type="PROSITE-ProRule" id="PRU00169"/>
    </source>
</evidence>
<protein>
    <submittedName>
        <fullName evidence="4">Response regulator</fullName>
    </submittedName>
</protein>
<evidence type="ECO:0000256" key="1">
    <source>
        <dbReference type="ARBA" id="ARBA00022553"/>
    </source>
</evidence>
<dbReference type="CDD" id="cd00156">
    <property type="entry name" value="REC"/>
    <property type="match status" value="1"/>
</dbReference>
<dbReference type="InterPro" id="IPR001789">
    <property type="entry name" value="Sig_transdc_resp-reg_receiver"/>
</dbReference>
<dbReference type="GO" id="GO:0000160">
    <property type="term" value="P:phosphorelay signal transduction system"/>
    <property type="evidence" value="ECO:0007669"/>
    <property type="project" value="InterPro"/>
</dbReference>
<dbReference type="SMART" id="SM00448">
    <property type="entry name" value="REC"/>
    <property type="match status" value="1"/>
</dbReference>
<reference evidence="4" key="2">
    <citation type="journal article" date="2021" name="Microbiome">
        <title>Successional dynamics and alternative stable states in a saline activated sludge microbial community over 9 years.</title>
        <authorList>
            <person name="Wang Y."/>
            <person name="Ye J."/>
            <person name="Ju F."/>
            <person name="Liu L."/>
            <person name="Boyd J.A."/>
            <person name="Deng Y."/>
            <person name="Parks D.H."/>
            <person name="Jiang X."/>
            <person name="Yin X."/>
            <person name="Woodcroft B.J."/>
            <person name="Tyson G.W."/>
            <person name="Hugenholtz P."/>
            <person name="Polz M.F."/>
            <person name="Zhang T."/>
        </authorList>
    </citation>
    <scope>NUCLEOTIDE SEQUENCE</scope>
    <source>
        <strain evidence="4">HKST-UBA15</strain>
    </source>
</reference>
<dbReference type="InterPro" id="IPR050595">
    <property type="entry name" value="Bact_response_regulator"/>
</dbReference>
<gene>
    <name evidence="4" type="ORF">KC675_02705</name>
</gene>
<dbReference type="Gene3D" id="3.40.50.2300">
    <property type="match status" value="1"/>
</dbReference>
<name>A0A955I941_9BACT</name>
<dbReference type="PANTHER" id="PTHR44591">
    <property type="entry name" value="STRESS RESPONSE REGULATOR PROTEIN 1"/>
    <property type="match status" value="1"/>
</dbReference>
<evidence type="ECO:0000313" key="4">
    <source>
        <dbReference type="EMBL" id="MCA9380067.1"/>
    </source>
</evidence>
<accession>A0A955I941</accession>
<feature type="modified residue" description="4-aspartylphosphate" evidence="2">
    <location>
        <position position="55"/>
    </location>
</feature>
<dbReference type="Pfam" id="PF00072">
    <property type="entry name" value="Response_reg"/>
    <property type="match status" value="1"/>
</dbReference>
<keyword evidence="1 2" id="KW-0597">Phosphoprotein</keyword>
<dbReference type="Proteomes" id="UP000745577">
    <property type="component" value="Unassembled WGS sequence"/>
</dbReference>
<reference evidence="4" key="1">
    <citation type="submission" date="2020-04" db="EMBL/GenBank/DDBJ databases">
        <authorList>
            <person name="Zhang T."/>
        </authorList>
    </citation>
    <scope>NUCLEOTIDE SEQUENCE</scope>
    <source>
        <strain evidence="4">HKST-UBA15</strain>
    </source>
</reference>
<dbReference type="InterPro" id="IPR011006">
    <property type="entry name" value="CheY-like_superfamily"/>
</dbReference>
<proteinExistence type="predicted"/>
<dbReference type="AlphaFoldDB" id="A0A955I941"/>
<feature type="domain" description="Response regulatory" evidence="3">
    <location>
        <begin position="6"/>
        <end position="123"/>
    </location>
</feature>
<dbReference type="SUPFAM" id="SSF52172">
    <property type="entry name" value="CheY-like"/>
    <property type="match status" value="1"/>
</dbReference>
<comment type="caution">
    <text evidence="4">The sequence shown here is derived from an EMBL/GenBank/DDBJ whole genome shotgun (WGS) entry which is preliminary data.</text>
</comment>
<sequence length="128" mass="14029">MEDKRKILVVEDEPDALEIFKDILSEEGFEVDGAEGGLVALERLVNAKYDLILLDIVMPDKDGISILEEIKRFPDKYGDTKVVMLTNIGGDLAVDKAMKIGASGYLLKSETEPDDLVNAVKQYLGLGA</sequence>